<dbReference type="RefSeq" id="WP_171188451.1">
    <property type="nucleotide sequence ID" value="NZ_WTPX01000108.1"/>
</dbReference>
<feature type="region of interest" description="Disordered" evidence="1">
    <location>
        <begin position="119"/>
        <end position="156"/>
    </location>
</feature>
<evidence type="ECO:0000256" key="2">
    <source>
        <dbReference type="SAM" id="Phobius"/>
    </source>
</evidence>
<keyword evidence="2" id="KW-0472">Membrane</keyword>
<dbReference type="Proteomes" id="UP000609651">
    <property type="component" value="Unassembled WGS sequence"/>
</dbReference>
<organism evidence="3 4">
    <name type="scientific">Alienimonas chondri</name>
    <dbReference type="NCBI Taxonomy" id="2681879"/>
    <lineage>
        <taxon>Bacteria</taxon>
        <taxon>Pseudomonadati</taxon>
        <taxon>Planctomycetota</taxon>
        <taxon>Planctomycetia</taxon>
        <taxon>Planctomycetales</taxon>
        <taxon>Planctomycetaceae</taxon>
        <taxon>Alienimonas</taxon>
    </lineage>
</organism>
<accession>A0ABX1VFQ7</accession>
<feature type="transmembrane region" description="Helical" evidence="2">
    <location>
        <begin position="30"/>
        <end position="50"/>
    </location>
</feature>
<evidence type="ECO:0000313" key="3">
    <source>
        <dbReference type="EMBL" id="NNJ26935.1"/>
    </source>
</evidence>
<comment type="caution">
    <text evidence="3">The sequence shown here is derived from an EMBL/GenBank/DDBJ whole genome shotgun (WGS) entry which is preliminary data.</text>
</comment>
<proteinExistence type="predicted"/>
<keyword evidence="2" id="KW-0812">Transmembrane</keyword>
<gene>
    <name evidence="3" type="ORF">LzC2_30310</name>
</gene>
<reference evidence="3 4" key="1">
    <citation type="journal article" date="2020" name="Syst. Appl. Microbiol.">
        <title>Alienimonas chondri sp. nov., a novel planctomycete isolated from the biofilm of the red alga Chondrus crispus.</title>
        <authorList>
            <person name="Vitorino I."/>
            <person name="Albuquerque L."/>
            <person name="Wiegand S."/>
            <person name="Kallscheuer N."/>
            <person name="da Costa M.S."/>
            <person name="Lobo-da-Cunha A."/>
            <person name="Jogler C."/>
            <person name="Lage O.M."/>
        </authorList>
    </citation>
    <scope>NUCLEOTIDE SEQUENCE [LARGE SCALE GENOMIC DNA]</scope>
    <source>
        <strain evidence="3 4">LzC2</strain>
    </source>
</reference>
<keyword evidence="2" id="KW-1133">Transmembrane helix</keyword>
<evidence type="ECO:0000256" key="1">
    <source>
        <dbReference type="SAM" id="MobiDB-lite"/>
    </source>
</evidence>
<feature type="compositionally biased region" description="Gly residues" evidence="1">
    <location>
        <begin position="137"/>
        <end position="156"/>
    </location>
</feature>
<sequence length="306" mass="32742">MSAASPTSAPGSDGVPAAEPVMGVTGYDRVSAGVIAGVLGLIVTVTYLFIQWYMQHEFAVDTLPPMEIIQIGGGDENGDPDDSPLLESLAEEIPDPSLNELREDEMQVEELMETVVDVSDRAANPSPTAVSSEASGGKAGSASGTGGRPLGFGPGDGGVPAEQRWYIAFNDQGGLEEYAKQLEFFGIELGALDTGGGTLTILSNLTAAKPKVDRKTGGGADEQRLYMIWQGGGRKQADVKLFAKAGIDASDLPILHFYPSRTEQMLLRLEQQYANRPLRDVRRTYFEVKPGGDGYTFRVSKQSYSR</sequence>
<dbReference type="EMBL" id="WTPX01000108">
    <property type="protein sequence ID" value="NNJ26935.1"/>
    <property type="molecule type" value="Genomic_DNA"/>
</dbReference>
<keyword evidence="4" id="KW-1185">Reference proteome</keyword>
<name>A0ABX1VFQ7_9PLAN</name>
<evidence type="ECO:0000313" key="4">
    <source>
        <dbReference type="Proteomes" id="UP000609651"/>
    </source>
</evidence>
<protein>
    <submittedName>
        <fullName evidence="3">Uncharacterized protein</fullName>
    </submittedName>
</protein>